<dbReference type="AlphaFoldDB" id="M0ZWY3"/>
<proteinExistence type="predicted"/>
<feature type="region of interest" description="Disordered" evidence="1">
    <location>
        <begin position="275"/>
        <end position="296"/>
    </location>
</feature>
<reference evidence="3" key="2">
    <citation type="submission" date="2015-06" db="UniProtKB">
        <authorList>
            <consortium name="EnsemblPlants"/>
        </authorList>
    </citation>
    <scope>IDENTIFICATION</scope>
    <source>
        <strain evidence="3">DM1-3 516 R44</strain>
    </source>
</reference>
<evidence type="ECO:0000313" key="4">
    <source>
        <dbReference type="Proteomes" id="UP000011115"/>
    </source>
</evidence>
<dbReference type="HOGENOM" id="CLU_056273_1_0_1"/>
<dbReference type="InParanoid" id="M0ZWY3"/>
<dbReference type="InterPro" id="IPR055411">
    <property type="entry name" value="LRR_FXL15/At3g58940/PEG3-like"/>
</dbReference>
<dbReference type="PaxDb" id="4113-PGSC0003DMT400009794"/>
<evidence type="ECO:0000313" key="3">
    <source>
        <dbReference type="EnsemblPlants" id="PGSC0003DMT400009794"/>
    </source>
</evidence>
<keyword evidence="4" id="KW-1185">Reference proteome</keyword>
<feature type="domain" description="F-box/LRR-repeat protein 15/At3g58940/PEG3-like LRR" evidence="2">
    <location>
        <begin position="65"/>
        <end position="218"/>
    </location>
</feature>
<evidence type="ECO:0000256" key="1">
    <source>
        <dbReference type="SAM" id="MobiDB-lite"/>
    </source>
</evidence>
<name>M0ZWY3_SOLTU</name>
<dbReference type="PANTHER" id="PTHR34145:SF68">
    <property type="entry name" value="FBD DOMAIN-CONTAINING PROTEIN"/>
    <property type="match status" value="1"/>
</dbReference>
<dbReference type="InterPro" id="IPR053772">
    <property type="entry name" value="At1g61320/At1g61330-like"/>
</dbReference>
<dbReference type="InterPro" id="IPR032675">
    <property type="entry name" value="LRR_dom_sf"/>
</dbReference>
<dbReference type="Gramene" id="PGSC0003DMT400009794">
    <property type="protein sequence ID" value="PGSC0003DMT400009794"/>
    <property type="gene ID" value="PGSC0003DMG400003834"/>
</dbReference>
<dbReference type="Gene3D" id="3.80.10.10">
    <property type="entry name" value="Ribonuclease Inhibitor"/>
    <property type="match status" value="1"/>
</dbReference>
<evidence type="ECO:0000259" key="2">
    <source>
        <dbReference type="Pfam" id="PF24758"/>
    </source>
</evidence>
<protein>
    <submittedName>
        <fullName evidence="3">F-box protein</fullName>
    </submittedName>
</protein>
<dbReference type="EnsemblPlants" id="PGSC0003DMT400009794">
    <property type="protein sequence ID" value="PGSC0003DMT400009794"/>
    <property type="gene ID" value="PGSC0003DMG400003834"/>
</dbReference>
<dbReference type="PANTHER" id="PTHR34145">
    <property type="entry name" value="OS02G0105600 PROTEIN"/>
    <property type="match status" value="1"/>
</dbReference>
<organism evidence="3 4">
    <name type="scientific">Solanum tuberosum</name>
    <name type="common">Potato</name>
    <dbReference type="NCBI Taxonomy" id="4113"/>
    <lineage>
        <taxon>Eukaryota</taxon>
        <taxon>Viridiplantae</taxon>
        <taxon>Streptophyta</taxon>
        <taxon>Embryophyta</taxon>
        <taxon>Tracheophyta</taxon>
        <taxon>Spermatophyta</taxon>
        <taxon>Magnoliopsida</taxon>
        <taxon>eudicotyledons</taxon>
        <taxon>Gunneridae</taxon>
        <taxon>Pentapetalae</taxon>
        <taxon>asterids</taxon>
        <taxon>lamiids</taxon>
        <taxon>Solanales</taxon>
        <taxon>Solanaceae</taxon>
        <taxon>Solanoideae</taxon>
        <taxon>Solaneae</taxon>
        <taxon>Solanum</taxon>
    </lineage>
</organism>
<accession>M0ZWY3</accession>
<dbReference type="Proteomes" id="UP000011115">
    <property type="component" value="Unassembled WGS sequence"/>
</dbReference>
<dbReference type="SUPFAM" id="SSF52047">
    <property type="entry name" value="RNI-like"/>
    <property type="match status" value="1"/>
</dbReference>
<reference evidence="4" key="1">
    <citation type="journal article" date="2011" name="Nature">
        <title>Genome sequence and analysis of the tuber crop potato.</title>
        <authorList>
            <consortium name="The Potato Genome Sequencing Consortium"/>
        </authorList>
    </citation>
    <scope>NUCLEOTIDE SEQUENCE [LARGE SCALE GENOMIC DNA]</scope>
    <source>
        <strain evidence="4">cv. DM1-3 516 R44</strain>
    </source>
</reference>
<feature type="compositionally biased region" description="Basic residues" evidence="1">
    <location>
        <begin position="280"/>
        <end position="289"/>
    </location>
</feature>
<dbReference type="Pfam" id="PF24758">
    <property type="entry name" value="LRR_At5g56370"/>
    <property type="match status" value="1"/>
</dbReference>
<sequence>MSILSKTWLQEWSNLPNLEFTINCWEGNINTANTAMERYRKGKIPIQKFELLETFANSHEDFPLIDKWLDIALQNGVKHLFLNFKSYPMPILRILAAKSLRELDVQGSMPDSLSSGVVNCKSLRKLSLSHLRLDENMVQTILNSCPFIVSLILEYCTGKLQKIKSDSLKVLKIHHRGIEEIDAPNLVSLDYMGSQIPELNKIARDSKIRLGCINNLNAAWFSSPANSSANSGEGKSIFQLLRRTHQQTPAKVRAFFSFSGELIYLLRRPAQKRDGSATVCRRRSTRSGRKLPIDHRNPPSSLTRFYLSFSLPFSLNLVAAGLCLADSLSRNSIPSF</sequence>